<dbReference type="InterPro" id="IPR003035">
    <property type="entry name" value="RWP-RK_dom"/>
</dbReference>
<evidence type="ECO:0000256" key="2">
    <source>
        <dbReference type="ARBA" id="ARBA00023125"/>
    </source>
</evidence>
<dbReference type="Pfam" id="PF22922">
    <property type="entry name" value="GAF_NLP"/>
    <property type="match status" value="2"/>
</dbReference>
<dbReference type="EMBL" id="PKPP01003815">
    <property type="protein sequence ID" value="PWA67540.1"/>
    <property type="molecule type" value="Genomic_DNA"/>
</dbReference>
<keyword evidence="2" id="KW-0238">DNA-binding</keyword>
<evidence type="ECO:0000256" key="1">
    <source>
        <dbReference type="ARBA" id="ARBA00023015"/>
    </source>
</evidence>
<organism evidence="6 7">
    <name type="scientific">Artemisia annua</name>
    <name type="common">Sweet wormwood</name>
    <dbReference type="NCBI Taxonomy" id="35608"/>
    <lineage>
        <taxon>Eukaryota</taxon>
        <taxon>Viridiplantae</taxon>
        <taxon>Streptophyta</taxon>
        <taxon>Embryophyta</taxon>
        <taxon>Tracheophyta</taxon>
        <taxon>Spermatophyta</taxon>
        <taxon>Magnoliopsida</taxon>
        <taxon>eudicotyledons</taxon>
        <taxon>Gunneridae</taxon>
        <taxon>Pentapetalae</taxon>
        <taxon>asterids</taxon>
        <taxon>campanulids</taxon>
        <taxon>Asterales</taxon>
        <taxon>Asteraceae</taxon>
        <taxon>Asteroideae</taxon>
        <taxon>Anthemideae</taxon>
        <taxon>Artemisiinae</taxon>
        <taxon>Artemisia</taxon>
    </lineage>
</organism>
<dbReference type="GO" id="GO:0003700">
    <property type="term" value="F:DNA-binding transcription factor activity"/>
    <property type="evidence" value="ECO:0007669"/>
    <property type="project" value="InterPro"/>
</dbReference>
<comment type="caution">
    <text evidence="6">The sequence shown here is derived from an EMBL/GenBank/DDBJ whole genome shotgun (WGS) entry which is preliminary data.</text>
</comment>
<dbReference type="PANTHER" id="PTHR32002:SF49">
    <property type="entry name" value="BILE ACID:SODIUM SYMPORTER_ARSENICAL RESISTANCE PROTEIN ACR3-RELATED"/>
    <property type="match status" value="1"/>
</dbReference>
<dbReference type="Gene3D" id="3.10.20.90">
    <property type="entry name" value="Phosphatidylinositol 3-kinase Catalytic Subunit, Chain A, domain 1"/>
    <property type="match status" value="1"/>
</dbReference>
<keyword evidence="1" id="KW-0805">Transcription regulation</keyword>
<keyword evidence="4" id="KW-0539">Nucleus</keyword>
<feature type="domain" description="PB1" evidence="5">
    <location>
        <begin position="1027"/>
        <end position="1109"/>
    </location>
</feature>
<keyword evidence="3" id="KW-0804">Transcription</keyword>
<dbReference type="InterPro" id="IPR055081">
    <property type="entry name" value="NLP1-9_GAF"/>
</dbReference>
<reference evidence="6 7" key="1">
    <citation type="journal article" date="2018" name="Mol. Plant">
        <title>The genome of Artemisia annua provides insight into the evolution of Asteraceae family and artemisinin biosynthesis.</title>
        <authorList>
            <person name="Shen Q."/>
            <person name="Zhang L."/>
            <person name="Liao Z."/>
            <person name="Wang S."/>
            <person name="Yan T."/>
            <person name="Shi P."/>
            <person name="Liu M."/>
            <person name="Fu X."/>
            <person name="Pan Q."/>
            <person name="Wang Y."/>
            <person name="Lv Z."/>
            <person name="Lu X."/>
            <person name="Zhang F."/>
            <person name="Jiang W."/>
            <person name="Ma Y."/>
            <person name="Chen M."/>
            <person name="Hao X."/>
            <person name="Li L."/>
            <person name="Tang Y."/>
            <person name="Lv G."/>
            <person name="Zhou Y."/>
            <person name="Sun X."/>
            <person name="Brodelius P.E."/>
            <person name="Rose J.K.C."/>
            <person name="Tang K."/>
        </authorList>
    </citation>
    <scope>NUCLEOTIDE SEQUENCE [LARGE SCALE GENOMIC DNA]</scope>
    <source>
        <strain evidence="7">cv. Huhao1</strain>
        <tissue evidence="6">Leaf</tissue>
    </source>
</reference>
<dbReference type="Pfam" id="PF02042">
    <property type="entry name" value="RWP-RK"/>
    <property type="match status" value="1"/>
</dbReference>
<gene>
    <name evidence="6" type="ORF">CTI12_AA319270</name>
</gene>
<dbReference type="InterPro" id="IPR000270">
    <property type="entry name" value="PB1_dom"/>
</dbReference>
<dbReference type="SMART" id="SM00666">
    <property type="entry name" value="PB1"/>
    <property type="match status" value="1"/>
</dbReference>
<dbReference type="AlphaFoldDB" id="A0A2U1N1Z3"/>
<name>A0A2U1N1Z3_ARTAN</name>
<proteinExistence type="predicted"/>
<sequence>MDDFVYEKKVMIATFGKLVSSWSWVVSSKDGNNSILSDDVGTRMMINDKIKSAFSNIYHHSGLIVQFWAPVGKHLLSTSDQPFAVNVLHKKFIEYRRLCVEHVYDIDVNSNNNSNFRSTPASAFLNRFPEIAIGRSFDHKVDPLVRYAFQEFSWTNFIMIPIFCPSQTSSSSDCIGVIECSSWFTDRAHLFNEFNMKIKEVGLSVYNVQDHIPYKTINGLKLARDQIQKALKIVCQSHHINLAQVWIASLDENLVHFSSSWEEAQTSRLSGLKLTGYNGIDEESAGYCWSFQNYYDACDLIPLQLGQELVLKTFQDYEPRFCKDISKLGPYMRFGSSGANGSMSLTICLRSFHTGDFNYIFEFIWKNNSLIIYGILLEEILLNIKRCLPSFKFACGTEIGDKLHVIEVENSIDKEIKKFNIFHLKRLSPAPVLIPQQVIEQQFGTSTTENFLENIFGNGNLMADRDDERLSDFLETLPTYILHNKPESEGALWVFCSEDEGSQNNSSLGDHDLGTRMIYDKIKSAFSKVSNSGELIVQFWAPVTSCNGRVLSTSGQPFAVSGFGEGLKEYRGRCMGYECSIDMNDENNKVIKDEIEQHGDRHLVTMISGPPTNAFLSRLPDAVLDTKNHHEGSLMRYASDCGLWTSYTLPIGCPSQDYSSCIGVVECSSISSVNLEIVNTMNRALEQEGLNVFTIQDLIPYNTINGLKLVRDDIQVALKIVCESYKISVAQVWISYVDKNHVPFPCSSEGTQTTRRLVLKWTGYNSVDEDSTASHWRFKEYYDACNMVPLKDGEELVERTLQDYQPRFCENISQLGTDTLMAWVSTDDVACSGFTICMSIDTDDFHCAFEFIWHHNPNYVLLLEALLLTLKRCLPFFNLASGAELGDQLHVIDVDNSTKSETKFFKIFKEKRLSPIPEAIDKGKKAMVVNYNARSKEKHDTTEIKLSREDIEQHYGKTMKKAAKDLGVSLSTLKRKHNKLGMSGWQGPDLPQRKAYNSNKNQIKESHRHEKDNGVIQDPSPVKRNENTVIKAVYADDIIKLHLRISEATFVTVENEIGKKFKLKHGTFKIKYLDEDEEWILMTSDQDLSDCIQNSRNVDRRLRVLLHNQ</sequence>
<evidence type="ECO:0000313" key="6">
    <source>
        <dbReference type="EMBL" id="PWA67540.1"/>
    </source>
</evidence>
<dbReference type="Pfam" id="PF00564">
    <property type="entry name" value="PB1"/>
    <property type="match status" value="1"/>
</dbReference>
<protein>
    <submittedName>
        <fullName evidence="6">NIN-like protein</fullName>
    </submittedName>
</protein>
<dbReference type="InterPro" id="IPR045012">
    <property type="entry name" value="NLP"/>
</dbReference>
<dbReference type="PANTHER" id="PTHR32002">
    <property type="entry name" value="PROTEIN NLP8"/>
    <property type="match status" value="1"/>
</dbReference>
<evidence type="ECO:0000256" key="4">
    <source>
        <dbReference type="ARBA" id="ARBA00023242"/>
    </source>
</evidence>
<dbReference type="InterPro" id="IPR053793">
    <property type="entry name" value="PB1-like"/>
</dbReference>
<evidence type="ECO:0000256" key="3">
    <source>
        <dbReference type="ARBA" id="ARBA00023163"/>
    </source>
</evidence>
<dbReference type="OrthoDB" id="6270329at2759"/>
<evidence type="ECO:0000313" key="7">
    <source>
        <dbReference type="Proteomes" id="UP000245207"/>
    </source>
</evidence>
<dbReference type="STRING" id="35608.A0A2U1N1Z3"/>
<dbReference type="Proteomes" id="UP000245207">
    <property type="component" value="Unassembled WGS sequence"/>
</dbReference>
<dbReference type="SUPFAM" id="SSF54277">
    <property type="entry name" value="CAD &amp; PB1 domains"/>
    <property type="match status" value="1"/>
</dbReference>
<dbReference type="GO" id="GO:0003677">
    <property type="term" value="F:DNA binding"/>
    <property type="evidence" value="ECO:0007669"/>
    <property type="project" value="UniProtKB-KW"/>
</dbReference>
<evidence type="ECO:0000259" key="5">
    <source>
        <dbReference type="PROSITE" id="PS51745"/>
    </source>
</evidence>
<keyword evidence="7" id="KW-1185">Reference proteome</keyword>
<dbReference type="PROSITE" id="PS51745">
    <property type="entry name" value="PB1"/>
    <property type="match status" value="1"/>
</dbReference>
<accession>A0A2U1N1Z3</accession>